<keyword evidence="4" id="KW-0808">Transferase</keyword>
<reference evidence="12 13" key="1">
    <citation type="journal article" date="2017" name="BMC Genomics">
        <title>Chromosome level assembly and secondary metabolite potential of the parasitic fungus Cordyceps militaris.</title>
        <authorList>
            <person name="Kramer G.J."/>
            <person name="Nodwell J.R."/>
        </authorList>
    </citation>
    <scope>NUCLEOTIDE SEQUENCE [LARGE SCALE GENOMIC DNA]</scope>
    <source>
        <strain evidence="12 13">ATCC 34164</strain>
    </source>
</reference>
<evidence type="ECO:0000259" key="11">
    <source>
        <dbReference type="Pfam" id="PF01163"/>
    </source>
</evidence>
<evidence type="ECO:0000256" key="10">
    <source>
        <dbReference type="SAM" id="MobiDB-lite"/>
    </source>
</evidence>
<protein>
    <recommendedName>
        <fullName evidence="2">non-specific serine/threonine protein kinase</fullName>
        <ecNumber evidence="2">2.7.11.1</ecNumber>
    </recommendedName>
</protein>
<dbReference type="PANTHER" id="PTHR46188">
    <property type="entry name" value="BOLA-LIKE PROTEIN 3"/>
    <property type="match status" value="1"/>
</dbReference>
<comment type="catalytic activity">
    <reaction evidence="9">
        <text>L-seryl-[protein] + ATP = O-phospho-L-seryl-[protein] + ADP + H(+)</text>
        <dbReference type="Rhea" id="RHEA:17989"/>
        <dbReference type="Rhea" id="RHEA-COMP:9863"/>
        <dbReference type="Rhea" id="RHEA-COMP:11604"/>
        <dbReference type="ChEBI" id="CHEBI:15378"/>
        <dbReference type="ChEBI" id="CHEBI:29999"/>
        <dbReference type="ChEBI" id="CHEBI:30616"/>
        <dbReference type="ChEBI" id="CHEBI:83421"/>
        <dbReference type="ChEBI" id="CHEBI:456216"/>
        <dbReference type="EC" id="2.7.11.1"/>
    </reaction>
</comment>
<dbReference type="Gene3D" id="3.10.20.90">
    <property type="entry name" value="Phosphatidylinositol 3-kinase Catalytic Subunit, Chain A, domain 1"/>
    <property type="match status" value="1"/>
</dbReference>
<feature type="region of interest" description="Disordered" evidence="10">
    <location>
        <begin position="1"/>
        <end position="31"/>
    </location>
</feature>
<dbReference type="InterPro" id="IPR011009">
    <property type="entry name" value="Kinase-like_dom_sf"/>
</dbReference>
<evidence type="ECO:0000256" key="5">
    <source>
        <dbReference type="ARBA" id="ARBA00022741"/>
    </source>
</evidence>
<dbReference type="InterPro" id="IPR018934">
    <property type="entry name" value="RIO_dom"/>
</dbReference>
<dbReference type="Pfam" id="PF01722">
    <property type="entry name" value="BolA"/>
    <property type="match status" value="1"/>
</dbReference>
<dbReference type="InterPro" id="IPR002634">
    <property type="entry name" value="BolA"/>
</dbReference>
<evidence type="ECO:0000256" key="8">
    <source>
        <dbReference type="ARBA" id="ARBA00047899"/>
    </source>
</evidence>
<dbReference type="AlphaFoldDB" id="A0A2H4SPD9"/>
<dbReference type="SUPFAM" id="SSF82657">
    <property type="entry name" value="BolA-like"/>
    <property type="match status" value="1"/>
</dbReference>
<organism evidence="12 13">
    <name type="scientific">Cordyceps militaris</name>
    <name type="common">Caterpillar fungus</name>
    <name type="synonym">Clavaria militaris</name>
    <dbReference type="NCBI Taxonomy" id="73501"/>
    <lineage>
        <taxon>Eukaryota</taxon>
        <taxon>Fungi</taxon>
        <taxon>Dikarya</taxon>
        <taxon>Ascomycota</taxon>
        <taxon>Pezizomycotina</taxon>
        <taxon>Sordariomycetes</taxon>
        <taxon>Hypocreomycetidae</taxon>
        <taxon>Hypocreales</taxon>
        <taxon>Cordycipitaceae</taxon>
        <taxon>Cordyceps</taxon>
    </lineage>
</organism>
<dbReference type="GO" id="GO:0005759">
    <property type="term" value="C:mitochondrial matrix"/>
    <property type="evidence" value="ECO:0007669"/>
    <property type="project" value="TreeGrafter"/>
</dbReference>
<evidence type="ECO:0000256" key="6">
    <source>
        <dbReference type="ARBA" id="ARBA00022777"/>
    </source>
</evidence>
<dbReference type="Pfam" id="PF01163">
    <property type="entry name" value="RIO1"/>
    <property type="match status" value="1"/>
</dbReference>
<dbReference type="EC" id="2.7.11.1" evidence="2"/>
<feature type="compositionally biased region" description="Pro residues" evidence="10">
    <location>
        <begin position="15"/>
        <end position="29"/>
    </location>
</feature>
<accession>A0A2H4SPD9</accession>
<evidence type="ECO:0000256" key="4">
    <source>
        <dbReference type="ARBA" id="ARBA00022679"/>
    </source>
</evidence>
<evidence type="ECO:0000256" key="9">
    <source>
        <dbReference type="ARBA" id="ARBA00048679"/>
    </source>
</evidence>
<keyword evidence="5" id="KW-0547">Nucleotide-binding</keyword>
<evidence type="ECO:0000313" key="12">
    <source>
        <dbReference type="EMBL" id="ATY64978.1"/>
    </source>
</evidence>
<dbReference type="Proteomes" id="UP000323067">
    <property type="component" value="Chromosome v"/>
</dbReference>
<evidence type="ECO:0000256" key="3">
    <source>
        <dbReference type="ARBA" id="ARBA00022527"/>
    </source>
</evidence>
<dbReference type="OrthoDB" id="4062651at2759"/>
<name>A0A2H4SPD9_CORMI</name>
<dbReference type="PANTHER" id="PTHR46188:SF1">
    <property type="entry name" value="BOLA-LIKE PROTEIN 3"/>
    <property type="match status" value="1"/>
</dbReference>
<evidence type="ECO:0000313" key="13">
    <source>
        <dbReference type="Proteomes" id="UP000323067"/>
    </source>
</evidence>
<keyword evidence="3" id="KW-0723">Serine/threonine-protein kinase</keyword>
<dbReference type="VEuPathDB" id="FungiDB:CCM_09367"/>
<keyword evidence="7" id="KW-0067">ATP-binding</keyword>
<comment type="catalytic activity">
    <reaction evidence="8">
        <text>L-threonyl-[protein] + ATP = O-phospho-L-threonyl-[protein] + ADP + H(+)</text>
        <dbReference type="Rhea" id="RHEA:46608"/>
        <dbReference type="Rhea" id="RHEA-COMP:11060"/>
        <dbReference type="Rhea" id="RHEA-COMP:11605"/>
        <dbReference type="ChEBI" id="CHEBI:15378"/>
        <dbReference type="ChEBI" id="CHEBI:30013"/>
        <dbReference type="ChEBI" id="CHEBI:30616"/>
        <dbReference type="ChEBI" id="CHEBI:61977"/>
        <dbReference type="ChEBI" id="CHEBI:456216"/>
        <dbReference type="EC" id="2.7.11.1"/>
    </reaction>
</comment>
<evidence type="ECO:0000256" key="1">
    <source>
        <dbReference type="ARBA" id="ARBA00005578"/>
    </source>
</evidence>
<dbReference type="VEuPathDB" id="FungiDB:A9K55_005352"/>
<dbReference type="Gene3D" id="1.10.510.10">
    <property type="entry name" value="Transferase(Phosphotransferase) domain 1"/>
    <property type="match status" value="1"/>
</dbReference>
<dbReference type="EMBL" id="CP023325">
    <property type="protein sequence ID" value="ATY64978.1"/>
    <property type="molecule type" value="Genomic_DNA"/>
</dbReference>
<evidence type="ECO:0000256" key="7">
    <source>
        <dbReference type="ARBA" id="ARBA00022840"/>
    </source>
</evidence>
<dbReference type="InterPro" id="IPR036065">
    <property type="entry name" value="BolA-like_sf"/>
</dbReference>
<comment type="similarity">
    <text evidence="1">Belongs to the BolA/IbaG family.</text>
</comment>
<dbReference type="GO" id="GO:0005524">
    <property type="term" value="F:ATP binding"/>
    <property type="evidence" value="ECO:0007669"/>
    <property type="project" value="UniProtKB-KW"/>
</dbReference>
<evidence type="ECO:0000256" key="2">
    <source>
        <dbReference type="ARBA" id="ARBA00012513"/>
    </source>
</evidence>
<dbReference type="GO" id="GO:0004674">
    <property type="term" value="F:protein serine/threonine kinase activity"/>
    <property type="evidence" value="ECO:0007669"/>
    <property type="project" value="UniProtKB-KW"/>
</dbReference>
<proteinExistence type="inferred from homology"/>
<feature type="region of interest" description="Disordered" evidence="10">
    <location>
        <begin position="661"/>
        <end position="685"/>
    </location>
</feature>
<keyword evidence="6 12" id="KW-0418">Kinase</keyword>
<feature type="domain" description="RIO-type" evidence="11">
    <location>
        <begin position="434"/>
        <end position="531"/>
    </location>
</feature>
<sequence>MSALPPTSAASVLPSSPPTSRPSSVPPPDTANDELVNVQSSDVTFLEILKTKRDKKNGNTRVITFKVEIGDRLCVMKVYKHNGYWHQFRSEESAYRLLNEKGFCERGLVPKFYGIIDSIDVSLWPELYQFENDSAPPSAIFIEYIQNAKKIDFNNYTLDKMDRLCAMLTEFHSVGLLHGDPYPRNMMVVPGTPRDRVFWLDFDSSSVEDRTTGDEDTERQFQRESREMACVAKAFQRGRSRRAVALCSSGSNLNLSVVNLKSFLLHMGFHLPLDKMTMTVLNLAVAGGQQLRKGIYYVLESLFYFLARLTGRRLRTRIDQPTQQTQQPICHVPGAEAKPTSPPNAAETRGSYQCLVDYNSDLFSVRWSGSPQYPDLTSFPFLDSNAAKIAPLSLTPELDRIWKGSKFHDYGAHASIRTTNGNAFPILKLAHPDDDMSIKLIEREFNVLTELKKLELPVVDFDEQPITCDGVMYGYRMKRLTKLEPGEIHTRWEDVKGVFSLLHHAGFCHGDFNPSNIMKADNDGLIIIDFSFSGRIGSPVPPFMPTWRFPTGTELANSHPPIAKLPAPTTILGQRRQIRGQLLKFINQTHPYQPLQPQAIANRSPLTPRPDLDLNSPSSIPASTDKTFAMQRSLLCALCRRLASTTLVAAAAAARPLSSTTRRQALSRLPRAARPSPGGVLLPRRAYSSGSSSAAAEAPSMSAAESAIAQLLIAQLAPSAVLVQDVSGGCGSMYAIEIAAEAFRGQTMLKQQRMVNAALGDVVKTWHGVQIRTRVPDA</sequence>
<dbReference type="InterPro" id="IPR052275">
    <property type="entry name" value="Mt_Fe-S_assembly_factor"/>
</dbReference>
<dbReference type="VEuPathDB" id="FungiDB:CCM_09368"/>
<dbReference type="SUPFAM" id="SSF56112">
    <property type="entry name" value="Protein kinase-like (PK-like)"/>
    <property type="match status" value="2"/>
</dbReference>
<gene>
    <name evidence="12" type="ORF">A9K55_005352</name>
</gene>